<keyword evidence="4" id="KW-0175">Coiled coil</keyword>
<dbReference type="Gene3D" id="3.40.50.300">
    <property type="entry name" value="P-loop containing nucleotide triphosphate hydrolases"/>
    <property type="match status" value="3"/>
</dbReference>
<dbReference type="GO" id="GO:0005524">
    <property type="term" value="F:ATP binding"/>
    <property type="evidence" value="ECO:0007669"/>
    <property type="project" value="UniProtKB-KW"/>
</dbReference>
<name>B1GZ62_ENDTX</name>
<evidence type="ECO:0000259" key="5">
    <source>
        <dbReference type="PROSITE" id="PS50893"/>
    </source>
</evidence>
<dbReference type="PROSITE" id="PS50893">
    <property type="entry name" value="ABC_TRANSPORTER_2"/>
    <property type="match status" value="2"/>
</dbReference>
<dbReference type="InterPro" id="IPR003439">
    <property type="entry name" value="ABC_transporter-like_ATP-bd"/>
</dbReference>
<accession>B1GZ62</accession>
<dbReference type="GO" id="GO:0016887">
    <property type="term" value="F:ATP hydrolysis activity"/>
    <property type="evidence" value="ECO:0007669"/>
    <property type="project" value="InterPro"/>
</dbReference>
<proteinExistence type="predicted"/>
<evidence type="ECO:0000256" key="3">
    <source>
        <dbReference type="ARBA" id="ARBA00022840"/>
    </source>
</evidence>
<dbReference type="EMBL" id="AP009510">
    <property type="protein sequence ID" value="BAG13544.1"/>
    <property type="molecule type" value="Genomic_DNA"/>
</dbReference>
<dbReference type="PANTHER" id="PTHR19211">
    <property type="entry name" value="ATP-BINDING TRANSPORT PROTEIN-RELATED"/>
    <property type="match status" value="1"/>
</dbReference>
<evidence type="ECO:0000256" key="1">
    <source>
        <dbReference type="ARBA" id="ARBA00022737"/>
    </source>
</evidence>
<dbReference type="CDD" id="cd03221">
    <property type="entry name" value="ABCF_EF-3"/>
    <property type="match status" value="2"/>
</dbReference>
<keyword evidence="1" id="KW-0677">Repeat</keyword>
<dbReference type="KEGG" id="rsd:TGRD_061"/>
<evidence type="ECO:0000256" key="2">
    <source>
        <dbReference type="ARBA" id="ARBA00022741"/>
    </source>
</evidence>
<keyword evidence="3" id="KW-0067">ATP-binding</keyword>
<dbReference type="InterPro" id="IPR027417">
    <property type="entry name" value="P-loop_NTPase"/>
</dbReference>
<dbReference type="PROSITE" id="PS00211">
    <property type="entry name" value="ABC_TRANSPORTER_1"/>
    <property type="match status" value="1"/>
</dbReference>
<dbReference type="PANTHER" id="PTHR19211:SF6">
    <property type="entry name" value="BLL7188 PROTEIN"/>
    <property type="match status" value="1"/>
</dbReference>
<sequence>MHPPIFLSHISLYFPGKICFEYFSAQIQAGNRIAIIGNNGTGKSSLLKIIKGDLPASEGEIQNKNVSFGYVPQLIYEYENLSGGEKFNRALSVAFSNHPDILLLDEPTNHLDLKNRRSLIKMLNFYKGTLVVVSHDTELLRSSIDILWRIDNGKVSVFNGKYDDYRQTIMQERQNIENELEFLAKEKKENHKALMKEQQRAKKNKERGRKFVERKKWLPALGDLNQSYAQKTTGKNKGSISNKRKILNERLSSLRLPEIIKPSFSLTAKNIASKTIVSISSGQTAYGHKIISKDINLSVTGSEHLAVTGGNGSGKTTLFRAILNYPQIKKTGVWDLPRSEDIGYLDQCYSSLNDIKTVLETLADLSPEKTHAEIRDFLNDFLFRKNEEVNKQVSVLSGGEKARLSLAKIALQTPRLLLIDEITNNIDLETKEHVTQALKEYPGAMIIISHDSAFLENIGITHYYKL</sequence>
<dbReference type="InterPro" id="IPR017871">
    <property type="entry name" value="ABC_transporter-like_CS"/>
</dbReference>
<evidence type="ECO:0000256" key="4">
    <source>
        <dbReference type="SAM" id="Coils"/>
    </source>
</evidence>
<dbReference type="InterPro" id="IPR003593">
    <property type="entry name" value="AAA+_ATPase"/>
</dbReference>
<evidence type="ECO:0000313" key="7">
    <source>
        <dbReference type="Proteomes" id="UP000001691"/>
    </source>
</evidence>
<feature type="domain" description="ABC transporter" evidence="5">
    <location>
        <begin position="5"/>
        <end position="177"/>
    </location>
</feature>
<dbReference type="Proteomes" id="UP000001691">
    <property type="component" value="Chromosome"/>
</dbReference>
<dbReference type="STRING" id="471821.TGRD_061"/>
<protein>
    <submittedName>
        <fullName evidence="6">Dupulicated ATPase component protein</fullName>
    </submittedName>
</protein>
<reference evidence="7" key="1">
    <citation type="journal article" date="2008" name="Proc. Natl. Acad. Sci. U.S.A.">
        <title>Complete genome of the uncultured termite group 1 bacteria in a single host protist cell.</title>
        <authorList>
            <person name="Hongoh Y."/>
            <person name="Sharma V.K."/>
            <person name="Prakash T."/>
            <person name="Noda S."/>
            <person name="Taylor T.D."/>
            <person name="Kudo T."/>
            <person name="Sakaki Y."/>
            <person name="Toyoda A."/>
            <person name="Hattori M."/>
            <person name="Ohkuma M."/>
        </authorList>
    </citation>
    <scope>NUCLEOTIDE SEQUENCE [LARGE SCALE GENOMIC DNA]</scope>
    <source>
        <strain evidence="7">Rs-D17 genomovar Ri2008</strain>
    </source>
</reference>
<dbReference type="RefSeq" id="WP_015423073.1">
    <property type="nucleotide sequence ID" value="NC_020419.1"/>
</dbReference>
<dbReference type="SUPFAM" id="SSF52540">
    <property type="entry name" value="P-loop containing nucleoside triphosphate hydrolases"/>
    <property type="match status" value="2"/>
</dbReference>
<gene>
    <name evidence="6" type="ordered locus">TGRD_061</name>
</gene>
<organism evidence="6 7">
    <name type="scientific">Endomicrobium trichonymphae</name>
    <dbReference type="NCBI Taxonomy" id="1408204"/>
    <lineage>
        <taxon>Bacteria</taxon>
        <taxon>Pseudomonadati</taxon>
        <taxon>Elusimicrobiota</taxon>
        <taxon>Endomicrobiia</taxon>
        <taxon>Endomicrobiales</taxon>
        <taxon>Endomicrobiaceae</taxon>
        <taxon>Candidatus Endomicrobiellum</taxon>
    </lineage>
</organism>
<evidence type="ECO:0000313" key="6">
    <source>
        <dbReference type="EMBL" id="BAG13544.1"/>
    </source>
</evidence>
<feature type="domain" description="ABC transporter" evidence="5">
    <location>
        <begin position="266"/>
        <end position="466"/>
    </location>
</feature>
<dbReference type="AlphaFoldDB" id="B1GZ62"/>
<keyword evidence="2" id="KW-0547">Nucleotide-binding</keyword>
<dbReference type="Pfam" id="PF00005">
    <property type="entry name" value="ABC_tran"/>
    <property type="match status" value="2"/>
</dbReference>
<dbReference type="HOGENOM" id="CLU_000604_36_0_0"/>
<keyword evidence="7" id="KW-1185">Reference proteome</keyword>
<dbReference type="SMART" id="SM00382">
    <property type="entry name" value="AAA"/>
    <property type="match status" value="2"/>
</dbReference>
<dbReference type="InterPro" id="IPR050611">
    <property type="entry name" value="ABCF"/>
</dbReference>
<feature type="coiled-coil region" evidence="4">
    <location>
        <begin position="166"/>
        <end position="215"/>
    </location>
</feature>